<dbReference type="PRINTS" id="PR00056">
    <property type="entry name" value="HSFDOMAIN"/>
</dbReference>
<feature type="compositionally biased region" description="Polar residues" evidence="9">
    <location>
        <begin position="509"/>
        <end position="520"/>
    </location>
</feature>
<dbReference type="PANTHER" id="PTHR10015:SF427">
    <property type="entry name" value="HEAT SHOCK FACTOR PROTEIN"/>
    <property type="match status" value="1"/>
</dbReference>
<feature type="compositionally biased region" description="Low complexity" evidence="9">
    <location>
        <begin position="411"/>
        <end position="425"/>
    </location>
</feature>
<feature type="compositionally biased region" description="Acidic residues" evidence="9">
    <location>
        <begin position="266"/>
        <end position="277"/>
    </location>
</feature>
<dbReference type="GO" id="GO:0003700">
    <property type="term" value="F:DNA-binding transcription factor activity"/>
    <property type="evidence" value="ECO:0007669"/>
    <property type="project" value="InterPro"/>
</dbReference>
<reference evidence="11" key="2">
    <citation type="submission" date="2021-10" db="EMBL/GenBank/DDBJ databases">
        <title>Phylogenomics reveals ancestral predisposition of the termite-cultivated fungus Termitomyces towards a domesticated lifestyle.</title>
        <authorList>
            <person name="Auxier B."/>
            <person name="Grum-Grzhimaylo A."/>
            <person name="Cardenas M.E."/>
            <person name="Lodge J.D."/>
            <person name="Laessoe T."/>
            <person name="Pedersen O."/>
            <person name="Smith M.E."/>
            <person name="Kuyper T.W."/>
            <person name="Franco-Molano E.A."/>
            <person name="Baroni T.J."/>
            <person name="Aanen D.K."/>
        </authorList>
    </citation>
    <scope>NUCLEOTIDE SEQUENCE</scope>
    <source>
        <strain evidence="11">AP01</strain>
        <tissue evidence="11">Mycelium</tissue>
    </source>
</reference>
<dbReference type="AlphaFoldDB" id="A0A9P7G2D4"/>
<dbReference type="GO" id="GO:0043565">
    <property type="term" value="F:sequence-specific DNA binding"/>
    <property type="evidence" value="ECO:0007669"/>
    <property type="project" value="InterPro"/>
</dbReference>
<evidence type="ECO:0000256" key="6">
    <source>
        <dbReference type="ARBA" id="ARBA00023242"/>
    </source>
</evidence>
<dbReference type="InterPro" id="IPR036390">
    <property type="entry name" value="WH_DNA-bd_sf"/>
</dbReference>
<protein>
    <recommendedName>
        <fullName evidence="10">HSF-type DNA-binding domain-containing protein</fullName>
    </recommendedName>
</protein>
<evidence type="ECO:0000313" key="11">
    <source>
        <dbReference type="EMBL" id="KAG5640818.1"/>
    </source>
</evidence>
<dbReference type="Pfam" id="PF00447">
    <property type="entry name" value="HSF_DNA-bind"/>
    <property type="match status" value="1"/>
</dbReference>
<keyword evidence="5" id="KW-0804">Transcription</keyword>
<proteinExistence type="inferred from homology"/>
<keyword evidence="4" id="KW-0238">DNA-binding</keyword>
<dbReference type="EMBL" id="JABCKV010000489">
    <property type="protein sequence ID" value="KAG5640818.1"/>
    <property type="molecule type" value="Genomic_DNA"/>
</dbReference>
<sequence length="654" mass="71812">MATGQVALARHRAPVPVQKSSRQAVPAFLQKLHEMVNDPNNHELIRWSEAGDSFYVLDHERFAREVLGRWFKHQNFASFVRQLNMYGFHKIPHLQQGVLRSDTDTEFWNFAHANFHRGQPDLLCLIQRKKQTAQPGDEVVMDLRETANVTPVQASASSGQVVDIHSIVNGIAAIKRHQSTISAELNELKRSNQLLWQDAMDARAKHQKQQDTINRIVKFLAGVFGNHAGPHKEDVVESNPSRAVIPRRQSRFLIEGSRSTKVAFEDEREDTEGDFSEVGDLGQAPYPIIETPQSIPSPAYSDRTSPGPSVGVKHPSQGAPHAFEQPLATPSIPTPPIEPTPSAYPTPSLPRTTSSQPTDAIERSVTPSRTPTNVEFDPRIQLVLNQLTPLQIQQLLSSLSHTMDPIPPTDSSPSSSQLTQYTPPTDLFSHFINPSSSQRHDISAPAPADGLLSFDDQHDMNLEENAAGNVGKAWRGPEDIERDVNAMNADIDTFIRNLGLDPKHIVNVDSDNQSPSTPSLNLEPDDMHPHTQPPPPLPHSDTSAGGDQIFDFDSFLHSFSANPDTTFSTDGEPFADMNPNSVGLDALPTMKPPPVPQSPQGVPIPGVRGASPVTSKRKSDASELAALLPHSQEISPPTDSTTASSKPSKRRRNK</sequence>
<gene>
    <name evidence="11" type="ORF">DXG03_006934</name>
</gene>
<dbReference type="InterPro" id="IPR000232">
    <property type="entry name" value="HSF_DNA-bd"/>
</dbReference>
<dbReference type="Gene3D" id="1.10.10.10">
    <property type="entry name" value="Winged helix-like DNA-binding domain superfamily/Winged helix DNA-binding domain"/>
    <property type="match status" value="1"/>
</dbReference>
<evidence type="ECO:0000256" key="8">
    <source>
        <dbReference type="RuleBase" id="RU004020"/>
    </source>
</evidence>
<feature type="compositionally biased region" description="Polar residues" evidence="9">
    <location>
        <begin position="349"/>
        <end position="358"/>
    </location>
</feature>
<dbReference type="SUPFAM" id="SSF46785">
    <property type="entry name" value="Winged helix' DNA-binding domain"/>
    <property type="match status" value="1"/>
</dbReference>
<evidence type="ECO:0000256" key="4">
    <source>
        <dbReference type="ARBA" id="ARBA00023125"/>
    </source>
</evidence>
<dbReference type="PANTHER" id="PTHR10015">
    <property type="entry name" value="HEAT SHOCK TRANSCRIPTION FACTOR"/>
    <property type="match status" value="1"/>
</dbReference>
<evidence type="ECO:0000259" key="10">
    <source>
        <dbReference type="PROSITE" id="PS00434"/>
    </source>
</evidence>
<feature type="compositionally biased region" description="Polar residues" evidence="9">
    <location>
        <begin position="632"/>
        <end position="646"/>
    </location>
</feature>
<evidence type="ECO:0000256" key="3">
    <source>
        <dbReference type="ARBA" id="ARBA00023015"/>
    </source>
</evidence>
<comment type="similarity">
    <text evidence="2 8">Belongs to the HSF family.</text>
</comment>
<feature type="region of interest" description="Disordered" evidence="9">
    <location>
        <begin position="563"/>
        <end position="654"/>
    </location>
</feature>
<comment type="caution">
    <text evidence="11">The sequence shown here is derived from an EMBL/GenBank/DDBJ whole genome shotgun (WGS) entry which is preliminary data.</text>
</comment>
<evidence type="ECO:0000313" key="12">
    <source>
        <dbReference type="Proteomes" id="UP000775547"/>
    </source>
</evidence>
<feature type="compositionally biased region" description="Low complexity" evidence="9">
    <location>
        <begin position="598"/>
        <end position="607"/>
    </location>
</feature>
<dbReference type="OrthoDB" id="60033at2759"/>
<evidence type="ECO:0000256" key="1">
    <source>
        <dbReference type="ARBA" id="ARBA00004123"/>
    </source>
</evidence>
<evidence type="ECO:0000256" key="5">
    <source>
        <dbReference type="ARBA" id="ARBA00023163"/>
    </source>
</evidence>
<organism evidence="11 12">
    <name type="scientific">Asterophora parasitica</name>
    <dbReference type="NCBI Taxonomy" id="117018"/>
    <lineage>
        <taxon>Eukaryota</taxon>
        <taxon>Fungi</taxon>
        <taxon>Dikarya</taxon>
        <taxon>Basidiomycota</taxon>
        <taxon>Agaricomycotina</taxon>
        <taxon>Agaricomycetes</taxon>
        <taxon>Agaricomycetidae</taxon>
        <taxon>Agaricales</taxon>
        <taxon>Tricholomatineae</taxon>
        <taxon>Lyophyllaceae</taxon>
        <taxon>Asterophora</taxon>
    </lineage>
</organism>
<dbReference type="GO" id="GO:0005634">
    <property type="term" value="C:nucleus"/>
    <property type="evidence" value="ECO:0007669"/>
    <property type="project" value="UniProtKB-SubCell"/>
</dbReference>
<feature type="compositionally biased region" description="Pro residues" evidence="9">
    <location>
        <begin position="332"/>
        <end position="348"/>
    </location>
</feature>
<feature type="region of interest" description="Disordered" evidence="9">
    <location>
        <begin position="262"/>
        <end position="373"/>
    </location>
</feature>
<evidence type="ECO:0000256" key="2">
    <source>
        <dbReference type="ARBA" id="ARBA00006403"/>
    </source>
</evidence>
<reference evidence="11" key="1">
    <citation type="submission" date="2020-07" db="EMBL/GenBank/DDBJ databases">
        <authorList>
            <person name="Nieuwenhuis M."/>
            <person name="Van De Peppel L.J.J."/>
        </authorList>
    </citation>
    <scope>NUCLEOTIDE SEQUENCE</scope>
    <source>
        <strain evidence="11">AP01</strain>
        <tissue evidence="11">Mycelium</tissue>
    </source>
</reference>
<dbReference type="Proteomes" id="UP000775547">
    <property type="component" value="Unassembled WGS sequence"/>
</dbReference>
<feature type="region of interest" description="Disordered" evidence="9">
    <location>
        <begin position="401"/>
        <end position="454"/>
    </location>
</feature>
<evidence type="ECO:0000256" key="9">
    <source>
        <dbReference type="SAM" id="MobiDB-lite"/>
    </source>
</evidence>
<accession>A0A9P7G2D4</accession>
<keyword evidence="6" id="KW-0539">Nucleus</keyword>
<keyword evidence="3" id="KW-0805">Transcription regulation</keyword>
<comment type="subcellular location">
    <subcellularLocation>
        <location evidence="1">Nucleus</location>
    </subcellularLocation>
</comment>
<dbReference type="InterPro" id="IPR036388">
    <property type="entry name" value="WH-like_DNA-bd_sf"/>
</dbReference>
<feature type="domain" description="HSF-type DNA-binding" evidence="10">
    <location>
        <begin position="67"/>
        <end position="91"/>
    </location>
</feature>
<dbReference type="FunFam" id="1.10.10.10:FF:000027">
    <property type="entry name" value="Heat shock transcription factor 1"/>
    <property type="match status" value="1"/>
</dbReference>
<comment type="subunit">
    <text evidence="7">Homotrimer. Homotrimerization increases the affinity of HSF1 to DNA. Interacts with transcriptional coregulator SSA1 on chromatin.</text>
</comment>
<feature type="compositionally biased region" description="Polar residues" evidence="9">
    <location>
        <begin position="291"/>
        <end position="307"/>
    </location>
</feature>
<feature type="region of interest" description="Disordered" evidence="9">
    <location>
        <begin position="506"/>
        <end position="549"/>
    </location>
</feature>
<dbReference type="SMART" id="SM00415">
    <property type="entry name" value="HSF"/>
    <property type="match status" value="1"/>
</dbReference>
<name>A0A9P7G2D4_9AGAR</name>
<dbReference type="PROSITE" id="PS00434">
    <property type="entry name" value="HSF_DOMAIN"/>
    <property type="match status" value="1"/>
</dbReference>
<evidence type="ECO:0000256" key="7">
    <source>
        <dbReference type="ARBA" id="ARBA00062171"/>
    </source>
</evidence>
<keyword evidence="12" id="KW-1185">Reference proteome</keyword>